<protein>
    <submittedName>
        <fullName evidence="1">Uncharacterized protein</fullName>
    </submittedName>
</protein>
<reference evidence="2" key="1">
    <citation type="submission" date="2019-06" db="EMBL/GenBank/DDBJ databases">
        <authorList>
            <person name="Broberg M."/>
        </authorList>
    </citation>
    <scope>NUCLEOTIDE SEQUENCE [LARGE SCALE GENOMIC DNA]</scope>
</reference>
<dbReference type="AlphaFoldDB" id="A0A9N9W6W9"/>
<organism evidence="1 2">
    <name type="scientific">Clonostachys solani</name>
    <dbReference type="NCBI Taxonomy" id="160281"/>
    <lineage>
        <taxon>Eukaryota</taxon>
        <taxon>Fungi</taxon>
        <taxon>Dikarya</taxon>
        <taxon>Ascomycota</taxon>
        <taxon>Pezizomycotina</taxon>
        <taxon>Sordariomycetes</taxon>
        <taxon>Hypocreomycetidae</taxon>
        <taxon>Hypocreales</taxon>
        <taxon>Bionectriaceae</taxon>
        <taxon>Clonostachys</taxon>
    </lineage>
</organism>
<name>A0A9N9W6W9_9HYPO</name>
<proteinExistence type="predicted"/>
<sequence length="79" mass="8509">MQPEKRAQWAIGLMHPTILIIRGSSSIRDQAKVAGNSMRLQHGAYSNILLVKGSDENGVASGESAAQGTWATNMWKSTP</sequence>
<evidence type="ECO:0000313" key="2">
    <source>
        <dbReference type="Proteomes" id="UP000775872"/>
    </source>
</evidence>
<dbReference type="OrthoDB" id="10479928at2759"/>
<gene>
    <name evidence="1" type="ORF">CSOL1703_00011309</name>
</gene>
<accession>A0A9N9W6W9</accession>
<reference evidence="1 2" key="2">
    <citation type="submission" date="2021-10" db="EMBL/GenBank/DDBJ databases">
        <authorList>
            <person name="Piombo E."/>
        </authorList>
    </citation>
    <scope>NUCLEOTIDE SEQUENCE [LARGE SCALE GENOMIC DNA]</scope>
</reference>
<comment type="caution">
    <text evidence="1">The sequence shown here is derived from an EMBL/GenBank/DDBJ whole genome shotgun (WGS) entry which is preliminary data.</text>
</comment>
<dbReference type="Proteomes" id="UP000775872">
    <property type="component" value="Unassembled WGS sequence"/>
</dbReference>
<keyword evidence="2" id="KW-1185">Reference proteome</keyword>
<dbReference type="EMBL" id="CABFOC020000011">
    <property type="protein sequence ID" value="CAH0045557.1"/>
    <property type="molecule type" value="Genomic_DNA"/>
</dbReference>
<evidence type="ECO:0000313" key="1">
    <source>
        <dbReference type="EMBL" id="CAH0045557.1"/>
    </source>
</evidence>